<dbReference type="GO" id="GO:0030170">
    <property type="term" value="F:pyridoxal phosphate binding"/>
    <property type="evidence" value="ECO:0007669"/>
    <property type="project" value="InterPro"/>
</dbReference>
<keyword evidence="2 6" id="KW-0032">Aminotransferase</keyword>
<gene>
    <name evidence="6" type="ORF">FM996_14305</name>
</gene>
<dbReference type="PANTHER" id="PTHR11986">
    <property type="entry name" value="AMINOTRANSFERASE CLASS III"/>
    <property type="match status" value="1"/>
</dbReference>
<dbReference type="InterPro" id="IPR015421">
    <property type="entry name" value="PyrdxlP-dep_Trfase_major"/>
</dbReference>
<dbReference type="Gene3D" id="3.90.1150.10">
    <property type="entry name" value="Aspartate Aminotransferase, domain 1"/>
    <property type="match status" value="1"/>
</dbReference>
<dbReference type="Pfam" id="PF00202">
    <property type="entry name" value="Aminotran_3"/>
    <property type="match status" value="1"/>
</dbReference>
<dbReference type="SUPFAM" id="SSF53383">
    <property type="entry name" value="PLP-dependent transferases"/>
    <property type="match status" value="1"/>
</dbReference>
<evidence type="ECO:0000256" key="5">
    <source>
        <dbReference type="SAM" id="MobiDB-lite"/>
    </source>
</evidence>
<dbReference type="GO" id="GO:0042802">
    <property type="term" value="F:identical protein binding"/>
    <property type="evidence" value="ECO:0007669"/>
    <property type="project" value="TreeGrafter"/>
</dbReference>
<evidence type="ECO:0000313" key="7">
    <source>
        <dbReference type="Proteomes" id="UP000316781"/>
    </source>
</evidence>
<dbReference type="EMBL" id="VJMF01000059">
    <property type="protein sequence ID" value="TRL31208.1"/>
    <property type="molecule type" value="Genomic_DNA"/>
</dbReference>
<evidence type="ECO:0000256" key="3">
    <source>
        <dbReference type="ARBA" id="ARBA00022898"/>
    </source>
</evidence>
<dbReference type="Proteomes" id="UP000316781">
    <property type="component" value="Unassembled WGS sequence"/>
</dbReference>
<dbReference type="InterPro" id="IPR015422">
    <property type="entry name" value="PyrdxlP-dep_Trfase_small"/>
</dbReference>
<proteinExistence type="inferred from homology"/>
<sequence>MSDPSSDSVNEPKDEAAPVADGGAVAGPIDFSGSSLGLEKHFAASAQDMVALSCERGDEPTAADPSEPLAAKIASISFGDRVFFLPSEEEAWRYAIETIRRYHRLVGRPKRRRLVVCAGASGEAGGLPPGLESDGEVVLLQTDDPIALTTEIDNRTAAILIAPVRTKSGFEVVPGRLLARLRETADEYGLALVYDESACGFGRSGMFWAHEWTGVTPDVMVALHRRGDASSLATVIVTQKMARGAPERPLLVEGAALRSGRAAVDALMSRGFLERAQNRSWRLEDRLLELFYKRRGAFTALSGIGLMQGLECPEEAEPMRARLAECGLLTRAMGSFLGLFPGLAVAESEIDAAVSIIDSVCARETR</sequence>
<dbReference type="InterPro" id="IPR050103">
    <property type="entry name" value="Class-III_PLP-dep_AT"/>
</dbReference>
<organism evidence="6 7">
    <name type="scientific">Methylosinus sporium</name>
    <dbReference type="NCBI Taxonomy" id="428"/>
    <lineage>
        <taxon>Bacteria</taxon>
        <taxon>Pseudomonadati</taxon>
        <taxon>Pseudomonadota</taxon>
        <taxon>Alphaproteobacteria</taxon>
        <taxon>Hyphomicrobiales</taxon>
        <taxon>Methylocystaceae</taxon>
        <taxon>Methylosinus</taxon>
    </lineage>
</organism>
<dbReference type="InterPro" id="IPR015424">
    <property type="entry name" value="PyrdxlP-dep_Trfase"/>
</dbReference>
<dbReference type="Gene3D" id="3.40.640.10">
    <property type="entry name" value="Type I PLP-dependent aspartate aminotransferase-like (Major domain)"/>
    <property type="match status" value="1"/>
</dbReference>
<dbReference type="PANTHER" id="PTHR11986:SF113">
    <property type="entry name" value="SUCCINYLORNITHINE TRANSAMINASE"/>
    <property type="match status" value="1"/>
</dbReference>
<keyword evidence="3 4" id="KW-0663">Pyridoxal phosphate</keyword>
<evidence type="ECO:0000256" key="4">
    <source>
        <dbReference type="RuleBase" id="RU003560"/>
    </source>
</evidence>
<reference evidence="6 7" key="1">
    <citation type="submission" date="2019-07" db="EMBL/GenBank/DDBJ databases">
        <title>Ln-dependent methylotrophs.</title>
        <authorList>
            <person name="Tani A."/>
        </authorList>
    </citation>
    <scope>NUCLEOTIDE SEQUENCE [LARGE SCALE GENOMIC DNA]</scope>
    <source>
        <strain evidence="6 7">SM89A</strain>
    </source>
</reference>
<evidence type="ECO:0000256" key="1">
    <source>
        <dbReference type="ARBA" id="ARBA00001933"/>
    </source>
</evidence>
<comment type="cofactor">
    <cofactor evidence="1">
        <name>pyridoxal 5'-phosphate</name>
        <dbReference type="ChEBI" id="CHEBI:597326"/>
    </cofactor>
</comment>
<protein>
    <submittedName>
        <fullName evidence="6">Aminotransferase class III-fold pyridoxal phosphate-dependent enzyme</fullName>
    </submittedName>
</protein>
<dbReference type="InterPro" id="IPR005814">
    <property type="entry name" value="Aminotrans_3"/>
</dbReference>
<dbReference type="GO" id="GO:0008483">
    <property type="term" value="F:transaminase activity"/>
    <property type="evidence" value="ECO:0007669"/>
    <property type="project" value="UniProtKB-KW"/>
</dbReference>
<comment type="caution">
    <text evidence="6">The sequence shown here is derived from an EMBL/GenBank/DDBJ whole genome shotgun (WGS) entry which is preliminary data.</text>
</comment>
<accession>A0A549SNN0</accession>
<dbReference type="AlphaFoldDB" id="A0A549SNN0"/>
<evidence type="ECO:0000256" key="2">
    <source>
        <dbReference type="ARBA" id="ARBA00022576"/>
    </source>
</evidence>
<keyword evidence="6" id="KW-0808">Transferase</keyword>
<comment type="similarity">
    <text evidence="4">Belongs to the class-III pyridoxal-phosphate-dependent aminotransferase family.</text>
</comment>
<name>A0A549SNN0_METSR</name>
<evidence type="ECO:0000313" key="6">
    <source>
        <dbReference type="EMBL" id="TRL31208.1"/>
    </source>
</evidence>
<feature type="region of interest" description="Disordered" evidence="5">
    <location>
        <begin position="1"/>
        <end position="24"/>
    </location>
</feature>